<keyword evidence="7" id="KW-0444">Lipid biosynthesis</keyword>
<keyword evidence="10 16" id="KW-0548">Nucleotidyltransferase</keyword>
<dbReference type="EMBL" id="OU896713">
    <property type="protein sequence ID" value="CAH1176106.1"/>
    <property type="molecule type" value="Genomic_DNA"/>
</dbReference>
<evidence type="ECO:0000256" key="4">
    <source>
        <dbReference type="ARBA" id="ARBA00005189"/>
    </source>
</evidence>
<dbReference type="EC" id="2.7.7.41" evidence="6 16"/>
<dbReference type="PANTHER" id="PTHR13773:SF8">
    <property type="entry name" value="PHOSPHATIDATE CYTIDYLYLTRANSFERASE, PHOTORECEPTOR-SPECIFIC"/>
    <property type="match status" value="1"/>
</dbReference>
<evidence type="ECO:0000256" key="10">
    <source>
        <dbReference type="ARBA" id="ARBA00022695"/>
    </source>
</evidence>
<comment type="pathway">
    <text evidence="4">Lipid metabolism.</text>
</comment>
<keyword evidence="14" id="KW-0594">Phospholipid biosynthesis</keyword>
<accession>A0A9P0GX71</accession>
<dbReference type="PROSITE" id="PS01315">
    <property type="entry name" value="CDS"/>
    <property type="match status" value="1"/>
</dbReference>
<evidence type="ECO:0000256" key="3">
    <source>
        <dbReference type="ARBA" id="ARBA00005119"/>
    </source>
</evidence>
<evidence type="ECO:0000256" key="17">
    <source>
        <dbReference type="SAM" id="Phobius"/>
    </source>
</evidence>
<comment type="subcellular location">
    <subcellularLocation>
        <location evidence="2">Membrane</location>
        <topology evidence="2">Multi-pass membrane protein</topology>
    </subcellularLocation>
</comment>
<evidence type="ECO:0000256" key="15">
    <source>
        <dbReference type="ARBA" id="ARBA00023264"/>
    </source>
</evidence>
<comment type="catalytic activity">
    <reaction evidence="1 16">
        <text>a 1,2-diacyl-sn-glycero-3-phosphate + CTP + H(+) = a CDP-1,2-diacyl-sn-glycerol + diphosphate</text>
        <dbReference type="Rhea" id="RHEA:16229"/>
        <dbReference type="ChEBI" id="CHEBI:15378"/>
        <dbReference type="ChEBI" id="CHEBI:33019"/>
        <dbReference type="ChEBI" id="CHEBI:37563"/>
        <dbReference type="ChEBI" id="CHEBI:58332"/>
        <dbReference type="ChEBI" id="CHEBI:58608"/>
        <dbReference type="EC" id="2.7.7.41"/>
    </reaction>
</comment>
<protein>
    <recommendedName>
        <fullName evidence="6 16">Phosphatidate cytidylyltransferase</fullName>
        <ecNumber evidence="6 16">2.7.7.41</ecNumber>
    </recommendedName>
</protein>
<evidence type="ECO:0000256" key="8">
    <source>
        <dbReference type="ARBA" id="ARBA00022679"/>
    </source>
</evidence>
<reference evidence="18" key="2">
    <citation type="submission" date="2022-10" db="EMBL/GenBank/DDBJ databases">
        <authorList>
            <consortium name="ENA_rothamsted_submissions"/>
            <consortium name="culmorum"/>
            <person name="King R."/>
        </authorList>
    </citation>
    <scope>NUCLEOTIDE SEQUENCE</scope>
</reference>
<keyword evidence="11 17" id="KW-1133">Transmembrane helix</keyword>
<sequence length="387" mass="44239">MAMEKTSKDPNETPIIKAKSNALIRTITAISLLSYFAIVVYVGVPLILLNALIIQIKCFDEVITIAYNMKKIPDIPCFRTLNWYFVIVANYFFSGETFAQHFEPYVRKYYALHVLVAYHRFFSFCWYFAGVIWFLSMLKQKLIQEQFSLFFWTHFLIIIISLQTYSLIQTMFEGLIWVVMSICLITLNDIFAYIFGKFFGKTPLILLSPKKTVEGYILGGASTFVFGAVLAYIFCHLQFLVCSPNYVGDSFVLDTNCTRSYLFKVREYSIGNTGYFFSVYPFILHSLSMSVFASIIAPFGGFCASGFKRAVKVKDFGNLLPGHGGFMDRFDCLFLMATFVNAYINAFIRSPDVDKIFQRILSLGEEGQIEFYHLLKGSLNDEGILNG</sequence>
<feature type="transmembrane region" description="Helical" evidence="17">
    <location>
        <begin position="111"/>
        <end position="135"/>
    </location>
</feature>
<dbReference type="AlphaFoldDB" id="A0A9P0GX71"/>
<dbReference type="GO" id="GO:0008654">
    <property type="term" value="P:phospholipid biosynthetic process"/>
    <property type="evidence" value="ECO:0007669"/>
    <property type="project" value="UniProtKB-KW"/>
</dbReference>
<dbReference type="PANTHER" id="PTHR13773">
    <property type="entry name" value="PHOSPHATIDATE CYTIDYLYLTRANSFERASE"/>
    <property type="match status" value="1"/>
</dbReference>
<evidence type="ECO:0000256" key="7">
    <source>
        <dbReference type="ARBA" id="ARBA00022516"/>
    </source>
</evidence>
<name>A0A9P0GX71_PHACE</name>
<organism evidence="18 19">
    <name type="scientific">Phaedon cochleariae</name>
    <name type="common">Mustard beetle</name>
    <dbReference type="NCBI Taxonomy" id="80249"/>
    <lineage>
        <taxon>Eukaryota</taxon>
        <taxon>Metazoa</taxon>
        <taxon>Ecdysozoa</taxon>
        <taxon>Arthropoda</taxon>
        <taxon>Hexapoda</taxon>
        <taxon>Insecta</taxon>
        <taxon>Pterygota</taxon>
        <taxon>Neoptera</taxon>
        <taxon>Endopterygota</taxon>
        <taxon>Coleoptera</taxon>
        <taxon>Polyphaga</taxon>
        <taxon>Cucujiformia</taxon>
        <taxon>Chrysomeloidea</taxon>
        <taxon>Chrysomelidae</taxon>
        <taxon>Chrysomelinae</taxon>
        <taxon>Chrysomelini</taxon>
        <taxon>Phaedon</taxon>
    </lineage>
</organism>
<keyword evidence="15" id="KW-1208">Phospholipid metabolism</keyword>
<keyword evidence="13 17" id="KW-0472">Membrane</keyword>
<dbReference type="GO" id="GO:0004605">
    <property type="term" value="F:phosphatidate cytidylyltransferase activity"/>
    <property type="evidence" value="ECO:0007669"/>
    <property type="project" value="UniProtKB-EC"/>
</dbReference>
<evidence type="ECO:0000313" key="19">
    <source>
        <dbReference type="Proteomes" id="UP001153737"/>
    </source>
</evidence>
<feature type="transmembrane region" description="Helical" evidence="17">
    <location>
        <begin position="174"/>
        <end position="195"/>
    </location>
</feature>
<evidence type="ECO:0000256" key="5">
    <source>
        <dbReference type="ARBA" id="ARBA00010185"/>
    </source>
</evidence>
<evidence type="ECO:0000256" key="11">
    <source>
        <dbReference type="ARBA" id="ARBA00022989"/>
    </source>
</evidence>
<evidence type="ECO:0000256" key="6">
    <source>
        <dbReference type="ARBA" id="ARBA00012487"/>
    </source>
</evidence>
<evidence type="ECO:0000256" key="13">
    <source>
        <dbReference type="ARBA" id="ARBA00023136"/>
    </source>
</evidence>
<comment type="similarity">
    <text evidence="5 16">Belongs to the CDS family.</text>
</comment>
<dbReference type="InterPro" id="IPR016720">
    <property type="entry name" value="PC_Trfase_euk"/>
</dbReference>
<evidence type="ECO:0000256" key="2">
    <source>
        <dbReference type="ARBA" id="ARBA00004141"/>
    </source>
</evidence>
<keyword evidence="12" id="KW-0443">Lipid metabolism</keyword>
<dbReference type="Pfam" id="PF01148">
    <property type="entry name" value="CTP_transf_1"/>
    <property type="match status" value="1"/>
</dbReference>
<dbReference type="Proteomes" id="UP001153737">
    <property type="component" value="Chromosome 7"/>
</dbReference>
<feature type="transmembrane region" description="Helical" evidence="17">
    <location>
        <begin position="216"/>
        <end position="241"/>
    </location>
</feature>
<dbReference type="InterPro" id="IPR000374">
    <property type="entry name" value="PC_trans"/>
</dbReference>
<evidence type="ECO:0000256" key="1">
    <source>
        <dbReference type="ARBA" id="ARBA00001698"/>
    </source>
</evidence>
<feature type="transmembrane region" description="Helical" evidence="17">
    <location>
        <begin position="81"/>
        <end position="99"/>
    </location>
</feature>
<evidence type="ECO:0000256" key="16">
    <source>
        <dbReference type="RuleBase" id="RU003938"/>
    </source>
</evidence>
<proteinExistence type="inferred from homology"/>
<reference evidence="18" key="1">
    <citation type="submission" date="2022-01" db="EMBL/GenBank/DDBJ databases">
        <authorList>
            <person name="King R."/>
        </authorList>
    </citation>
    <scope>NUCLEOTIDE SEQUENCE</scope>
</reference>
<keyword evidence="9 16" id="KW-0812">Transmembrane</keyword>
<evidence type="ECO:0000256" key="12">
    <source>
        <dbReference type="ARBA" id="ARBA00023098"/>
    </source>
</evidence>
<evidence type="ECO:0000313" key="18">
    <source>
        <dbReference type="EMBL" id="CAH1176106.1"/>
    </source>
</evidence>
<feature type="transmembrane region" description="Helical" evidence="17">
    <location>
        <begin position="147"/>
        <end position="168"/>
    </location>
</feature>
<gene>
    <name evidence="18" type="ORF">PHAECO_LOCUS11378</name>
</gene>
<comment type="pathway">
    <text evidence="3 16">Phospholipid metabolism; CDP-diacylglycerol biosynthesis; CDP-diacylglycerol from sn-glycerol 3-phosphate: step 3/3.</text>
</comment>
<keyword evidence="19" id="KW-1185">Reference proteome</keyword>
<dbReference type="OrthoDB" id="10260889at2759"/>
<feature type="transmembrane region" description="Helical" evidence="17">
    <location>
        <begin position="282"/>
        <end position="304"/>
    </location>
</feature>
<dbReference type="GO" id="GO:0005789">
    <property type="term" value="C:endoplasmic reticulum membrane"/>
    <property type="evidence" value="ECO:0007669"/>
    <property type="project" value="TreeGrafter"/>
</dbReference>
<evidence type="ECO:0000256" key="14">
    <source>
        <dbReference type="ARBA" id="ARBA00023209"/>
    </source>
</evidence>
<keyword evidence="8 16" id="KW-0808">Transferase</keyword>
<evidence type="ECO:0000256" key="9">
    <source>
        <dbReference type="ARBA" id="ARBA00022692"/>
    </source>
</evidence>